<dbReference type="InterPro" id="IPR029035">
    <property type="entry name" value="DHS-like_NAD/FAD-binding_dom"/>
</dbReference>
<keyword evidence="2" id="KW-0808">Transferase</keyword>
<dbReference type="Proteomes" id="UP001366166">
    <property type="component" value="Chromosome"/>
</dbReference>
<dbReference type="NCBIfam" id="NF001980">
    <property type="entry name" value="PRK00770.1"/>
    <property type="match status" value="1"/>
</dbReference>
<evidence type="ECO:0000313" key="4">
    <source>
        <dbReference type="Proteomes" id="UP001366166"/>
    </source>
</evidence>
<dbReference type="RefSeq" id="WP_338603756.1">
    <property type="nucleotide sequence ID" value="NZ_AP028679.1"/>
</dbReference>
<protein>
    <submittedName>
        <fullName evidence="3">Deoxyhypusine synthase</fullName>
    </submittedName>
</protein>
<gene>
    <name evidence="3" type="ORF">FAK_41180</name>
</gene>
<reference evidence="4" key="1">
    <citation type="journal article" date="2023" name="Arch. Microbiol.">
        <title>Desulfoferula mesophilus gen. nov. sp. nov., a mesophilic sulfate-reducing bacterium isolated from a brackish lake sediment.</title>
        <authorList>
            <person name="Watanabe T."/>
            <person name="Yabe T."/>
            <person name="Tsuji J.M."/>
            <person name="Fukui M."/>
        </authorList>
    </citation>
    <scope>NUCLEOTIDE SEQUENCE [LARGE SCALE GENOMIC DNA]</scope>
    <source>
        <strain evidence="4">12FAK</strain>
    </source>
</reference>
<dbReference type="SUPFAM" id="SSF52467">
    <property type="entry name" value="DHS-like NAD/FAD-binding domain"/>
    <property type="match status" value="1"/>
</dbReference>
<organism evidence="3 4">
    <name type="scientific">Desulfoferula mesophila</name>
    <dbReference type="NCBI Taxonomy" id="3058419"/>
    <lineage>
        <taxon>Bacteria</taxon>
        <taxon>Pseudomonadati</taxon>
        <taxon>Thermodesulfobacteriota</taxon>
        <taxon>Desulfarculia</taxon>
        <taxon>Desulfarculales</taxon>
        <taxon>Desulfarculaceae</taxon>
        <taxon>Desulfoferula</taxon>
    </lineage>
</organism>
<comment type="similarity">
    <text evidence="1">Belongs to the deoxyhypusine synthase family.</text>
</comment>
<dbReference type="GO" id="GO:0005737">
    <property type="term" value="C:cytoplasm"/>
    <property type="evidence" value="ECO:0007669"/>
    <property type="project" value="TreeGrafter"/>
</dbReference>
<evidence type="ECO:0000256" key="2">
    <source>
        <dbReference type="ARBA" id="ARBA00022679"/>
    </source>
</evidence>
<dbReference type="InterPro" id="IPR036982">
    <property type="entry name" value="Deoxyhypusine_synthase_sf"/>
</dbReference>
<dbReference type="InterPro" id="IPR002773">
    <property type="entry name" value="Deoxyhypusine_synthase"/>
</dbReference>
<keyword evidence="4" id="KW-1185">Reference proteome</keyword>
<dbReference type="GO" id="GO:0034038">
    <property type="term" value="F:deoxyhypusine synthase activity"/>
    <property type="evidence" value="ECO:0007669"/>
    <property type="project" value="TreeGrafter"/>
</dbReference>
<evidence type="ECO:0000256" key="1">
    <source>
        <dbReference type="ARBA" id="ARBA00009892"/>
    </source>
</evidence>
<accession>A0AAU9F5J3</accession>
<dbReference type="PANTHER" id="PTHR11703:SF2">
    <property type="entry name" value="DEOXYHYPUSINE SYNTHASE-LIKE PROTEIN"/>
    <property type="match status" value="1"/>
</dbReference>
<dbReference type="AlphaFoldDB" id="A0AAU9F5J3"/>
<dbReference type="Pfam" id="PF01916">
    <property type="entry name" value="DS"/>
    <property type="match status" value="1"/>
</dbReference>
<dbReference type="EMBL" id="AP028679">
    <property type="protein sequence ID" value="BEQ17052.1"/>
    <property type="molecule type" value="Genomic_DNA"/>
</dbReference>
<name>A0AAU9F5J3_9BACT</name>
<proteinExistence type="inferred from homology"/>
<dbReference type="PANTHER" id="PTHR11703">
    <property type="entry name" value="DEOXYHYPUSINE SYNTHASE"/>
    <property type="match status" value="1"/>
</dbReference>
<evidence type="ECO:0000313" key="3">
    <source>
        <dbReference type="EMBL" id="BEQ17052.1"/>
    </source>
</evidence>
<dbReference type="Gene3D" id="3.40.910.10">
    <property type="entry name" value="Deoxyhypusine synthase"/>
    <property type="match status" value="1"/>
</dbReference>
<dbReference type="KEGG" id="dmp:FAK_41180"/>
<sequence length="361" mass="38683">MSRKMAGEPIAPAPLAGGLSTVQLVDNYFLAYNAARLREACRLWARRMAQPEVTVSMSLTGALTPAGLGASCLVPLVRRGLVDFIVSTGANLYHDAHFALGLGLHVSSPFADDAALRREGLVRIYDIVMDYTVLLETDSFFREMIKAPEFQRTMASAEFHHLAGKYLAERQRVLGLGDHSLLAACHEMEVPVYAASPGDSSIGMNAAALALSGSAFAWDVNRDVNETAGLVLMAKRSGGKTGVAILGGGAPKNFMLQTEPHIQEVLGIDEKGHDYFLQITDARPDTGGLSGATPSEAVSWGKVDPSGLPDTVVCYTDTTIALPIITSYLAETVGSREPKRLYARRDEALDLLKRESGYAGV</sequence>